<evidence type="ECO:0000313" key="2">
    <source>
        <dbReference type="Proteomes" id="UP000256329"/>
    </source>
</evidence>
<reference evidence="1 2" key="1">
    <citation type="submission" date="2018-08" db="EMBL/GenBank/DDBJ databases">
        <title>Form III RuBisCO-mediated autotrophy in Thermodesulfobium bacteria.</title>
        <authorList>
            <person name="Toshchakov S.V."/>
            <person name="Kublanov I.V."/>
            <person name="Frolov E."/>
            <person name="Bonch-Osmolovskaya E.A."/>
            <person name="Tourova T.P."/>
            <person name="Chernych N.A."/>
            <person name="Lebedinsky A.V."/>
        </authorList>
    </citation>
    <scope>NUCLEOTIDE SEQUENCE [LARGE SCALE GENOMIC DNA]</scope>
    <source>
        <strain evidence="1 2">SR</strain>
    </source>
</reference>
<dbReference type="EMBL" id="QSLN01000025">
    <property type="protein sequence ID" value="RDV80960.1"/>
    <property type="molecule type" value="Genomic_DNA"/>
</dbReference>
<accession>A0A3D8P116</accession>
<organism evidence="1 2">
    <name type="scientific">Ammonifex thiophilus</name>
    <dbReference type="NCBI Taxonomy" id="444093"/>
    <lineage>
        <taxon>Bacteria</taxon>
        <taxon>Bacillati</taxon>
        <taxon>Bacillota</taxon>
        <taxon>Clostridia</taxon>
        <taxon>Thermoanaerobacterales</taxon>
        <taxon>Thermoanaerobacteraceae</taxon>
        <taxon>Ammonifex</taxon>
    </lineage>
</organism>
<dbReference type="Proteomes" id="UP000256329">
    <property type="component" value="Unassembled WGS sequence"/>
</dbReference>
<protein>
    <submittedName>
        <fullName evidence="1">DUF4198 domain-containing protein</fullName>
    </submittedName>
</protein>
<dbReference type="AlphaFoldDB" id="A0A3D8P116"/>
<dbReference type="Pfam" id="PF10670">
    <property type="entry name" value="DUF4198"/>
    <property type="match status" value="1"/>
</dbReference>
<dbReference type="InterPro" id="IPR019613">
    <property type="entry name" value="DUF4198"/>
</dbReference>
<dbReference type="OrthoDB" id="1805637at2"/>
<comment type="caution">
    <text evidence="1">The sequence shown here is derived from an EMBL/GenBank/DDBJ whole genome shotgun (WGS) entry which is preliminary data.</text>
</comment>
<evidence type="ECO:0000313" key="1">
    <source>
        <dbReference type="EMBL" id="RDV80960.1"/>
    </source>
</evidence>
<dbReference type="RefSeq" id="WP_115793354.1">
    <property type="nucleotide sequence ID" value="NZ_QSLN01000025.1"/>
</dbReference>
<keyword evidence="2" id="KW-1185">Reference proteome</keyword>
<sequence>MLRVVQGHEIWVIPEASHFHMGTETRCRVFYGHAGRPDGLADLNRLSAWVLKPEGKRLNLAVTAGDNTFHLVKFVPDEDGFWAVTVENDVGAIALKGGLFRQGTRRDFPDAKEVSYYHQYAKTFVQVGHLHEEETAVIPASPVRLGHELELVAVPGPYRLGSELVLEVYYRGQPLPGAEVKANWSLREGKDWAWTRRADSAGKLKITLDQPGHWLFYVRHTDDTLGKEGEYDKVICTATLSFYGVR</sequence>
<proteinExistence type="predicted"/>
<name>A0A3D8P116_9THEO</name>
<gene>
    <name evidence="1" type="ORF">DXX99_10065</name>
</gene>